<evidence type="ECO:0000313" key="3">
    <source>
        <dbReference type="EMBL" id="WNC74084.1"/>
    </source>
</evidence>
<feature type="coiled-coil region" evidence="1">
    <location>
        <begin position="94"/>
        <end position="151"/>
    </location>
</feature>
<feature type="transmembrane region" description="Helical" evidence="2">
    <location>
        <begin position="6"/>
        <end position="24"/>
    </location>
</feature>
<keyword evidence="2" id="KW-0812">Transmembrane</keyword>
<dbReference type="SUPFAM" id="SSF111369">
    <property type="entry name" value="HlyD-like secretion proteins"/>
    <property type="match status" value="2"/>
</dbReference>
<keyword evidence="4" id="KW-1185">Reference proteome</keyword>
<keyword evidence="2" id="KW-1133">Transmembrane helix</keyword>
<evidence type="ECO:0000256" key="1">
    <source>
        <dbReference type="SAM" id="Coils"/>
    </source>
</evidence>
<organism evidence="3 4">
    <name type="scientific">Thalassotalea psychrophila</name>
    <dbReference type="NCBI Taxonomy" id="3065647"/>
    <lineage>
        <taxon>Bacteria</taxon>
        <taxon>Pseudomonadati</taxon>
        <taxon>Pseudomonadota</taxon>
        <taxon>Gammaproteobacteria</taxon>
        <taxon>Alteromonadales</taxon>
        <taxon>Colwelliaceae</taxon>
        <taxon>Thalassotalea</taxon>
    </lineage>
</organism>
<accession>A0ABY9TYW9</accession>
<evidence type="ECO:0000256" key="2">
    <source>
        <dbReference type="SAM" id="Phobius"/>
    </source>
</evidence>
<sequence length="382" mass="41844">MDLLIILTYTAICITIFKIFNLPLNKWTVPTAVLGGVVILSAILLMMNYNHPYAKYAKDLFVSIPIVPEVTGTVATVDVLPNVEVKKGTVLFTLENTQQSIALKQAEAALAEAQNAVLQKDESLIAAISQVNKAQAEHDRTKAQYDRVKEGHESAGANSPFTQQEIDNKLGFYQSALATLTTAKSEERRLRLITESKILGENTQVAQLHAAKDKAKLDYDRTFVKAPVDGTPTQVGIRPGTRASSLPIAPVMSFIPTEKRRIAGLFFQNSLPRLEEGLAAEVILDAVPGHVFTGKLVTVLPAMAEGQIQAFGTLIPASMISQGGFVIGIIELDEDLNNYNLPLGVQGQAVVINHKHDILHVSLVRRILLRMMAWLKYVYPIK</sequence>
<dbReference type="PANTHER" id="PTHR30386">
    <property type="entry name" value="MEMBRANE FUSION SUBUNIT OF EMRAB-TOLC MULTIDRUG EFFLUX PUMP"/>
    <property type="match status" value="1"/>
</dbReference>
<dbReference type="PANTHER" id="PTHR30386:SF18">
    <property type="entry name" value="INNER MEMBRANE PROTEIN YIAV-RELATED"/>
    <property type="match status" value="1"/>
</dbReference>
<keyword evidence="1" id="KW-0175">Coiled coil</keyword>
<feature type="transmembrane region" description="Helical" evidence="2">
    <location>
        <begin position="31"/>
        <end position="49"/>
    </location>
</feature>
<dbReference type="Proteomes" id="UP001258994">
    <property type="component" value="Chromosome"/>
</dbReference>
<gene>
    <name evidence="3" type="ORF">RGQ13_08845</name>
</gene>
<reference evidence="4" key="1">
    <citation type="submission" date="2023-09" db="EMBL/GenBank/DDBJ databases">
        <authorList>
            <person name="Li S."/>
            <person name="Li X."/>
            <person name="Zhang C."/>
            <person name="Zhao Z."/>
        </authorList>
    </citation>
    <scope>NUCLEOTIDE SEQUENCE [LARGE SCALE GENOMIC DNA]</scope>
    <source>
        <strain evidence="4">SQ149</strain>
    </source>
</reference>
<dbReference type="EMBL" id="CP134145">
    <property type="protein sequence ID" value="WNC74084.1"/>
    <property type="molecule type" value="Genomic_DNA"/>
</dbReference>
<name>A0ABY9TYW9_9GAMM</name>
<dbReference type="Gene3D" id="2.40.30.170">
    <property type="match status" value="1"/>
</dbReference>
<proteinExistence type="predicted"/>
<keyword evidence="2" id="KW-0472">Membrane</keyword>
<dbReference type="Gene3D" id="2.40.50.100">
    <property type="match status" value="1"/>
</dbReference>
<dbReference type="RefSeq" id="WP_348393192.1">
    <property type="nucleotide sequence ID" value="NZ_CP134145.1"/>
</dbReference>
<evidence type="ECO:0000313" key="4">
    <source>
        <dbReference type="Proteomes" id="UP001258994"/>
    </source>
</evidence>
<protein>
    <submittedName>
        <fullName evidence="3">Biotin/lipoyl-binding protein</fullName>
    </submittedName>
</protein>
<dbReference type="InterPro" id="IPR050739">
    <property type="entry name" value="MFP"/>
</dbReference>